<dbReference type="InterPro" id="IPR001965">
    <property type="entry name" value="Znf_PHD"/>
</dbReference>
<dbReference type="Pfam" id="PF00892">
    <property type="entry name" value="EamA"/>
    <property type="match status" value="1"/>
</dbReference>
<gene>
    <name evidence="21" type="ORF">RDWZM_003415</name>
</gene>
<evidence type="ECO:0000256" key="8">
    <source>
        <dbReference type="ARBA" id="ARBA00022853"/>
    </source>
</evidence>
<dbReference type="SMART" id="SM00558">
    <property type="entry name" value="JmjC"/>
    <property type="match status" value="1"/>
</dbReference>
<feature type="transmembrane region" description="Helical" evidence="18">
    <location>
        <begin position="380"/>
        <end position="400"/>
    </location>
</feature>
<dbReference type="GO" id="GO:0005634">
    <property type="term" value="C:nucleus"/>
    <property type="evidence" value="ECO:0007669"/>
    <property type="project" value="UniProtKB-SubCell"/>
</dbReference>
<dbReference type="Gene3D" id="1.10.3730.20">
    <property type="match status" value="1"/>
</dbReference>
<evidence type="ECO:0000256" key="17">
    <source>
        <dbReference type="SAM" id="MobiDB-lite"/>
    </source>
</evidence>
<keyword evidence="7" id="KW-0862">Zinc</keyword>
<keyword evidence="5" id="KW-0479">Metal-binding</keyword>
<evidence type="ECO:0000256" key="3">
    <source>
        <dbReference type="ARBA" id="ARBA00009711"/>
    </source>
</evidence>
<dbReference type="Proteomes" id="UP001142055">
    <property type="component" value="Chromosome 1"/>
</dbReference>
<feature type="compositionally biased region" description="Basic residues" evidence="17">
    <location>
        <begin position="784"/>
        <end position="794"/>
    </location>
</feature>
<dbReference type="Pfam" id="PF02375">
    <property type="entry name" value="JmjN"/>
    <property type="match status" value="1"/>
</dbReference>
<dbReference type="InterPro" id="IPR011011">
    <property type="entry name" value="Znf_FYVE_PHD"/>
</dbReference>
<evidence type="ECO:0000256" key="15">
    <source>
        <dbReference type="ARBA" id="ARBA00049349"/>
    </source>
</evidence>
<dbReference type="Gene3D" id="2.60.120.650">
    <property type="entry name" value="Cupin"/>
    <property type="match status" value="1"/>
</dbReference>
<feature type="domain" description="JmjN" evidence="19">
    <location>
        <begin position="431"/>
        <end position="473"/>
    </location>
</feature>
<evidence type="ECO:0000256" key="5">
    <source>
        <dbReference type="ARBA" id="ARBA00022723"/>
    </source>
</evidence>
<keyword evidence="18" id="KW-0812">Transmembrane</keyword>
<evidence type="ECO:0000256" key="4">
    <source>
        <dbReference type="ARBA" id="ARBA00012900"/>
    </source>
</evidence>
<dbReference type="PROSITE" id="PS51183">
    <property type="entry name" value="JMJN"/>
    <property type="match status" value="1"/>
</dbReference>
<feature type="transmembrane region" description="Helical" evidence="18">
    <location>
        <begin position="349"/>
        <end position="368"/>
    </location>
</feature>
<dbReference type="SUPFAM" id="SSF51197">
    <property type="entry name" value="Clavaminate synthase-like"/>
    <property type="match status" value="1"/>
</dbReference>
<dbReference type="InterPro" id="IPR003349">
    <property type="entry name" value="JmjN"/>
</dbReference>
<dbReference type="Gene3D" id="3.30.40.10">
    <property type="entry name" value="Zinc/RING finger domain, C3HC4 (zinc finger)"/>
    <property type="match status" value="2"/>
</dbReference>
<keyword evidence="18" id="KW-1133">Transmembrane helix</keyword>
<dbReference type="Pfam" id="PF13831">
    <property type="entry name" value="PHD_2"/>
    <property type="match status" value="1"/>
</dbReference>
<dbReference type="SMART" id="SM00545">
    <property type="entry name" value="JmjN"/>
    <property type="match status" value="1"/>
</dbReference>
<feature type="transmembrane region" description="Helical" evidence="18">
    <location>
        <begin position="212"/>
        <end position="229"/>
    </location>
</feature>
<evidence type="ECO:0000256" key="11">
    <source>
        <dbReference type="ARBA" id="ARBA00023004"/>
    </source>
</evidence>
<comment type="subcellular location">
    <subcellularLocation>
        <location evidence="2">Nucleus</location>
    </subcellularLocation>
</comment>
<dbReference type="Pfam" id="PF02373">
    <property type="entry name" value="JmjC"/>
    <property type="match status" value="1"/>
</dbReference>
<evidence type="ECO:0000256" key="2">
    <source>
        <dbReference type="ARBA" id="ARBA00004123"/>
    </source>
</evidence>
<dbReference type="Gene3D" id="2.30.30.140">
    <property type="match status" value="1"/>
</dbReference>
<comment type="similarity">
    <text evidence="3">Belongs to the JHDM3 histone demethylase family.</text>
</comment>
<dbReference type="GO" id="GO:0140681">
    <property type="term" value="F:histone H3K36me2/H3K36me3 demethylase activity"/>
    <property type="evidence" value="ECO:0007669"/>
    <property type="project" value="UniProtKB-ARBA"/>
</dbReference>
<feature type="compositionally biased region" description="Basic and acidic residues" evidence="17">
    <location>
        <begin position="774"/>
        <end position="783"/>
    </location>
</feature>
<dbReference type="PANTHER" id="PTHR10694">
    <property type="entry name" value="LYSINE-SPECIFIC DEMETHYLASE"/>
    <property type="match status" value="1"/>
</dbReference>
<dbReference type="EC" id="1.14.11.66" evidence="4"/>
<comment type="catalytic activity">
    <reaction evidence="15">
        <text>N(6),N(6),N(6)-trimethyl-L-lysyl(9)-[histone H3] + 2 2-oxoglutarate + 2 O2 = N(6)-methyl-L-lysyl(9)-[histone H3] + 2 formaldehyde + 2 succinate + 2 CO2</text>
        <dbReference type="Rhea" id="RHEA:60200"/>
        <dbReference type="Rhea" id="RHEA-COMP:15538"/>
        <dbReference type="Rhea" id="RHEA-COMP:15542"/>
        <dbReference type="ChEBI" id="CHEBI:15379"/>
        <dbReference type="ChEBI" id="CHEBI:16526"/>
        <dbReference type="ChEBI" id="CHEBI:16810"/>
        <dbReference type="ChEBI" id="CHEBI:16842"/>
        <dbReference type="ChEBI" id="CHEBI:30031"/>
        <dbReference type="ChEBI" id="CHEBI:61929"/>
        <dbReference type="ChEBI" id="CHEBI:61961"/>
        <dbReference type="EC" id="1.14.11.66"/>
    </reaction>
</comment>
<proteinExistence type="inferred from homology"/>
<evidence type="ECO:0000259" key="20">
    <source>
        <dbReference type="PROSITE" id="PS51184"/>
    </source>
</evidence>
<dbReference type="InterPro" id="IPR013083">
    <property type="entry name" value="Znf_RING/FYVE/PHD"/>
</dbReference>
<keyword evidence="22" id="KW-1185">Reference proteome</keyword>
<evidence type="ECO:0000256" key="9">
    <source>
        <dbReference type="ARBA" id="ARBA00022964"/>
    </source>
</evidence>
<dbReference type="SUPFAM" id="SSF103481">
    <property type="entry name" value="Multidrug resistance efflux transporter EmrE"/>
    <property type="match status" value="1"/>
</dbReference>
<evidence type="ECO:0000256" key="12">
    <source>
        <dbReference type="ARBA" id="ARBA00023015"/>
    </source>
</evidence>
<evidence type="ECO:0000256" key="6">
    <source>
        <dbReference type="ARBA" id="ARBA00022771"/>
    </source>
</evidence>
<name>A0A9Q0MJH8_BLOTA</name>
<dbReference type="SUPFAM" id="SSF57903">
    <property type="entry name" value="FYVE/PHD zinc finger"/>
    <property type="match status" value="1"/>
</dbReference>
<dbReference type="FunFam" id="2.60.120.650:FF:000048">
    <property type="entry name" value="Lysine-specific demethylase 4A"/>
    <property type="match status" value="1"/>
</dbReference>
<dbReference type="GO" id="GO:0000785">
    <property type="term" value="C:chromatin"/>
    <property type="evidence" value="ECO:0007669"/>
    <property type="project" value="TreeGrafter"/>
</dbReference>
<dbReference type="GO" id="GO:0140684">
    <property type="term" value="F:histone H3K9me2/H3K9me3 demethylase activity"/>
    <property type="evidence" value="ECO:0007669"/>
    <property type="project" value="UniProtKB-EC"/>
</dbReference>
<keyword evidence="14" id="KW-0539">Nucleus</keyword>
<keyword evidence="8" id="KW-0156">Chromatin regulator</keyword>
<comment type="cofactor">
    <cofactor evidence="1">
        <name>Fe(2+)</name>
        <dbReference type="ChEBI" id="CHEBI:29033"/>
    </cofactor>
</comment>
<accession>A0A9Q0MJH8</accession>
<evidence type="ECO:0000256" key="1">
    <source>
        <dbReference type="ARBA" id="ARBA00001954"/>
    </source>
</evidence>
<evidence type="ECO:0000256" key="18">
    <source>
        <dbReference type="SAM" id="Phobius"/>
    </source>
</evidence>
<comment type="caution">
    <text evidence="21">The sequence shown here is derived from an EMBL/GenBank/DDBJ whole genome shotgun (WGS) entry which is preliminary data.</text>
</comment>
<dbReference type="EMBL" id="JAPWDV010000001">
    <property type="protein sequence ID" value="KAJ6224870.1"/>
    <property type="molecule type" value="Genomic_DNA"/>
</dbReference>
<dbReference type="SMART" id="SM00249">
    <property type="entry name" value="PHD"/>
    <property type="match status" value="2"/>
</dbReference>
<organism evidence="21 22">
    <name type="scientific">Blomia tropicalis</name>
    <name type="common">Mite</name>
    <dbReference type="NCBI Taxonomy" id="40697"/>
    <lineage>
        <taxon>Eukaryota</taxon>
        <taxon>Metazoa</taxon>
        <taxon>Ecdysozoa</taxon>
        <taxon>Arthropoda</taxon>
        <taxon>Chelicerata</taxon>
        <taxon>Arachnida</taxon>
        <taxon>Acari</taxon>
        <taxon>Acariformes</taxon>
        <taxon>Sarcoptiformes</taxon>
        <taxon>Astigmata</taxon>
        <taxon>Glycyphagoidea</taxon>
        <taxon>Echimyopodidae</taxon>
        <taxon>Blomia</taxon>
    </lineage>
</organism>
<dbReference type="InterPro" id="IPR037185">
    <property type="entry name" value="EmrE-like"/>
</dbReference>
<evidence type="ECO:0000256" key="13">
    <source>
        <dbReference type="ARBA" id="ARBA00023163"/>
    </source>
</evidence>
<keyword evidence="9" id="KW-0223">Dioxygenase</keyword>
<dbReference type="Pfam" id="PF13832">
    <property type="entry name" value="zf-HC5HC2H_2"/>
    <property type="match status" value="1"/>
</dbReference>
<feature type="transmembrane region" description="Helical" evidence="18">
    <location>
        <begin position="72"/>
        <end position="94"/>
    </location>
</feature>
<sequence length="1246" mass="142333">MGKWRWPINQIVLNPNDVDHEKRLETTIINNNGLCNQNSVKNLELDVTNAATKTFEFQNETLLSFWHEMKNIRAIGIICTLGSVIFWSCNGLFFKLNQSLFHIHALETLTISSLIVALIFLLIIFMFYDKPKLETNDDQNTNANFDNWPLLFGVPGERFSLSVRCILGTISLACFYSSYRYIPLSDATTIRFTSSIFIAIFAHFFVQEPFGLLQIINSCTTFAGVVLIGRPSFLFESSTTASSVETLSPQMNKSFIMVEPIFEPSNQSNQNDIEVLQPNSFFKLYSNSFWVPNSTQSSIIISSSPISTIEYDQFKNVLFGVLLSLVAAISISISMIYMRKLKKTPAPLVIFWFSITNVILGLFGLLFLGEYQFPTESYCWILILLITLCTGLDQLFITLALKLENAGAVAVIQALCVVLSRMINMGESTKIQVFRPELHEMQDFSKYIEFIESTGAHHGGLAKIIPPLGWTPRKAGYENIDIIIKSPIQQVVTGAQGVYQQYNIQKRSMAFNDFRDMAYSNKYSTPEYFDYEDLERKYWKNLTYNPPIYGADVSGSLTDVDCKEFNIRNLNSILDMVNDEYGVKIMGVNTPYLYFGMYKSTFCWHTEDQDLYSINYLHFGYPKTWYCVPPEYGKKFEKLANSYFGDLHRKCPAFLRHKMTLISPQILKKYSIPFNKITQEQGEFMITFPYAYHAGFNHGFNCAESTNFALPRWIEFGKRATRCLCHADSVKISMDVFVQHYQPDKYEKWLEGADVGPDPKDPRVVGPAPSPYDLEYKDLDKCKTKSSKRKKANSKKNNNSFLNNDMDQTINTPPLITSSSTMESTSNEELYTEIIFDHLSPISSFNEDSATKRPLVSKQNSPLEKLSKCTLQYTNNPTAYEHEIEFNHLSSFIEPHCSICTIFKPFVQTDCQITTQSFLLPSQSSMLMSLDYLRSRYIDSTHLDLVSFDSTDLVKCSSCKICVHTACYGITQFTGDINQWKCDRCLKSDSSAACCLCPLRGGPLMMTTCERWAHLTCSLIVPKVQILQSMDKKQIDISQISTSLNSDRTVCKFCKQATTFYLSSYINGYCIACHCCNEYFHVSCGHREGVVFELNNNVATINATCPSCFNRNRKRTKRQKSQPEIELNTKVIAKYNYNQYAYGQVIEKTSETLHHVQFVDTTAENIKSLDILNQDCTVSNPEIGDTIEVIWNKEQLHGKYCGNHYSVTYTILFDDDSRVELKREDIYSVNEVLPRRVQIKLLTSLN</sequence>
<feature type="compositionally biased region" description="Basic and acidic residues" evidence="17">
    <location>
        <begin position="752"/>
        <end position="763"/>
    </location>
</feature>
<dbReference type="InterPro" id="IPR019787">
    <property type="entry name" value="Znf_PHD-finger"/>
</dbReference>
<reference evidence="21" key="1">
    <citation type="submission" date="2022-12" db="EMBL/GenBank/DDBJ databases">
        <title>Genome assemblies of Blomia tropicalis.</title>
        <authorList>
            <person name="Cui Y."/>
        </authorList>
    </citation>
    <scope>NUCLEOTIDE SEQUENCE</scope>
    <source>
        <tissue evidence="21">Adult mites</tissue>
    </source>
</reference>
<dbReference type="AlphaFoldDB" id="A0A9Q0MJH8"/>
<keyword evidence="13" id="KW-0804">Transcription</keyword>
<dbReference type="InterPro" id="IPR003347">
    <property type="entry name" value="JmjC_dom"/>
</dbReference>
<evidence type="ECO:0000313" key="22">
    <source>
        <dbReference type="Proteomes" id="UP001142055"/>
    </source>
</evidence>
<dbReference type="GO" id="GO:0048512">
    <property type="term" value="P:circadian behavior"/>
    <property type="evidence" value="ECO:0007669"/>
    <property type="project" value="UniProtKB-ARBA"/>
</dbReference>
<dbReference type="OMA" id="VHEGCYP"/>
<dbReference type="GO" id="GO:0008270">
    <property type="term" value="F:zinc ion binding"/>
    <property type="evidence" value="ECO:0007669"/>
    <property type="project" value="UniProtKB-KW"/>
</dbReference>
<keyword evidence="12" id="KW-0805">Transcription regulation</keyword>
<protein>
    <recommendedName>
        <fullName evidence="4">[histone H3]-trimethyl-L-lysine(9) demethylase</fullName>
        <ecNumber evidence="4">1.14.11.66</ecNumber>
    </recommendedName>
</protein>
<dbReference type="PROSITE" id="PS51184">
    <property type="entry name" value="JMJC"/>
    <property type="match status" value="1"/>
</dbReference>
<dbReference type="CDD" id="cd15493">
    <property type="entry name" value="PHD_JMJD2"/>
    <property type="match status" value="1"/>
</dbReference>
<evidence type="ECO:0000256" key="10">
    <source>
        <dbReference type="ARBA" id="ARBA00023002"/>
    </source>
</evidence>
<dbReference type="GO" id="GO:0016020">
    <property type="term" value="C:membrane"/>
    <property type="evidence" value="ECO:0007669"/>
    <property type="project" value="InterPro"/>
</dbReference>
<dbReference type="GO" id="GO:0010468">
    <property type="term" value="P:regulation of gene expression"/>
    <property type="evidence" value="ECO:0007669"/>
    <property type="project" value="TreeGrafter"/>
</dbReference>
<keyword evidence="6" id="KW-0863">Zinc-finger</keyword>
<evidence type="ECO:0000256" key="7">
    <source>
        <dbReference type="ARBA" id="ARBA00022833"/>
    </source>
</evidence>
<feature type="transmembrane region" description="Helical" evidence="18">
    <location>
        <begin position="317"/>
        <end position="337"/>
    </location>
</feature>
<feature type="transmembrane region" description="Helical" evidence="18">
    <location>
        <begin position="159"/>
        <end position="176"/>
    </location>
</feature>
<dbReference type="SUPFAM" id="SSF63748">
    <property type="entry name" value="Tudor/PWWP/MBT"/>
    <property type="match status" value="1"/>
</dbReference>
<comment type="function">
    <text evidence="16">Probable histone demethylase that specifically demethylates 'Lys-9' and 'Lys-36' residues of histone H3, thereby playing a central role in histone code. Demethylation of Lys residue generates formaldehyde and succinate.</text>
</comment>
<dbReference type="PANTHER" id="PTHR10694:SF129">
    <property type="entry name" value="LYSINE-SPECIFIC DEMETHYLASE 4B-RELATED"/>
    <property type="match status" value="1"/>
</dbReference>
<feature type="transmembrane region" description="Helical" evidence="18">
    <location>
        <begin position="188"/>
        <end position="206"/>
    </location>
</feature>
<evidence type="ECO:0000313" key="21">
    <source>
        <dbReference type="EMBL" id="KAJ6224870.1"/>
    </source>
</evidence>
<keyword evidence="11" id="KW-0408">Iron</keyword>
<evidence type="ECO:0000256" key="14">
    <source>
        <dbReference type="ARBA" id="ARBA00023242"/>
    </source>
</evidence>
<feature type="compositionally biased region" description="Low complexity" evidence="17">
    <location>
        <begin position="795"/>
        <end position="804"/>
    </location>
</feature>
<feature type="transmembrane region" description="Helical" evidence="18">
    <location>
        <begin position="106"/>
        <end position="128"/>
    </location>
</feature>
<dbReference type="Gene3D" id="3.10.330.70">
    <property type="match status" value="1"/>
</dbReference>
<evidence type="ECO:0000256" key="16">
    <source>
        <dbReference type="ARBA" id="ARBA00053408"/>
    </source>
</evidence>
<keyword evidence="18" id="KW-0472">Membrane</keyword>
<dbReference type="InterPro" id="IPR000620">
    <property type="entry name" value="EamA_dom"/>
</dbReference>
<feature type="region of interest" description="Disordered" evidence="17">
    <location>
        <begin position="752"/>
        <end position="810"/>
    </location>
</feature>
<keyword evidence="10" id="KW-0560">Oxidoreductase</keyword>
<feature type="domain" description="JmjC" evidence="20">
    <location>
        <begin position="562"/>
        <end position="725"/>
    </location>
</feature>
<evidence type="ECO:0000259" key="19">
    <source>
        <dbReference type="PROSITE" id="PS51183"/>
    </source>
</evidence>